<protein>
    <submittedName>
        <fullName evidence="1">Lysozyme</fullName>
    </submittedName>
</protein>
<dbReference type="RefSeq" id="WP_060587500.1">
    <property type="nucleotide sequence ID" value="NZ_CP013067.1"/>
</dbReference>
<dbReference type="Proteomes" id="UP000058114">
    <property type="component" value="Chromosome"/>
</dbReference>
<dbReference type="KEGG" id="asr:WL1483_1509"/>
<accession>A0A0S2SH40</accession>
<reference evidence="2" key="1">
    <citation type="submission" date="2015-10" db="EMBL/GenBank/DDBJ databases">
        <title>Complete Genome Sequence of Aeromonas schubertii strain WL1483.</title>
        <authorList>
            <person name="Liu L."/>
        </authorList>
    </citation>
    <scope>NUCLEOTIDE SEQUENCE [LARGE SCALE GENOMIC DNA]</scope>
    <source>
        <strain evidence="2">WL1483</strain>
    </source>
</reference>
<dbReference type="GO" id="GO:0044659">
    <property type="term" value="P:viral release from host cell by cytolysis"/>
    <property type="evidence" value="ECO:0007669"/>
    <property type="project" value="InterPro"/>
</dbReference>
<dbReference type="AlphaFoldDB" id="A0A0S2SH40"/>
<reference evidence="1 2" key="2">
    <citation type="journal article" date="2016" name="Genome Announc.">
        <title>Complete Genome Sequence of the Highly Virulent Aeromonas schubertii Strain WL1483, Isolated from Diseased Snakehead Fish (Channa argus) in China.</title>
        <authorList>
            <person name="Liu L."/>
            <person name="Li N."/>
            <person name="Zhang D."/>
            <person name="Fu X."/>
            <person name="Shi C."/>
            <person name="Lin Q."/>
            <person name="Hao G."/>
        </authorList>
    </citation>
    <scope>NUCLEOTIDE SEQUENCE [LARGE SCALE GENOMIC DNA]</scope>
    <source>
        <strain evidence="1 2">WL1483</strain>
    </source>
</reference>
<dbReference type="Gene3D" id="1.10.530.10">
    <property type="match status" value="1"/>
</dbReference>
<sequence length="153" mass="16961">MPRSHCHPQVAAFLDMIAFAEGTKGKGDDGYNDIVDPAGFFKSYATHPHQLVQVNSRLKSTAAGRYQFLARYWPHYRDRLGLPDFGPESQDTWAIALIREQKALPDVMAGRLKEAIAKCANIWASLPGAGYGQREHTLADLQDKFVEFGGVLA</sequence>
<gene>
    <name evidence="1" type="ORF">WL1483_1509</name>
</gene>
<evidence type="ECO:0000313" key="1">
    <source>
        <dbReference type="EMBL" id="ALP40928.1"/>
    </source>
</evidence>
<organism evidence="1 2">
    <name type="scientific">Aeromonas schubertii</name>
    <dbReference type="NCBI Taxonomy" id="652"/>
    <lineage>
        <taxon>Bacteria</taxon>
        <taxon>Pseudomonadati</taxon>
        <taxon>Pseudomonadota</taxon>
        <taxon>Gammaproteobacteria</taxon>
        <taxon>Aeromonadales</taxon>
        <taxon>Aeromonadaceae</taxon>
        <taxon>Aeromonas</taxon>
    </lineage>
</organism>
<dbReference type="EMBL" id="CP013067">
    <property type="protein sequence ID" value="ALP40928.1"/>
    <property type="molecule type" value="Genomic_DNA"/>
</dbReference>
<evidence type="ECO:0000313" key="2">
    <source>
        <dbReference type="Proteomes" id="UP000058114"/>
    </source>
</evidence>
<dbReference type="HAMAP" id="MF_04109">
    <property type="entry name" value="ENDOLYSIN_LAMBDA"/>
    <property type="match status" value="1"/>
</dbReference>
<dbReference type="GO" id="GO:0003796">
    <property type="term" value="F:lysozyme activity"/>
    <property type="evidence" value="ECO:0007669"/>
    <property type="project" value="InterPro"/>
</dbReference>
<dbReference type="GO" id="GO:0009253">
    <property type="term" value="P:peptidoglycan catabolic process"/>
    <property type="evidence" value="ECO:0007669"/>
    <property type="project" value="InterPro"/>
</dbReference>
<name>A0A0S2SH40_9GAMM</name>
<dbReference type="CDD" id="cd00736">
    <property type="entry name" value="lambda_lys-like"/>
    <property type="match status" value="1"/>
</dbReference>
<proteinExistence type="inferred from homology"/>
<dbReference type="PATRIC" id="fig|652.5.peg.3838"/>
<dbReference type="InterPro" id="IPR034691">
    <property type="entry name" value="Endolysin_lambda_type"/>
</dbReference>
<dbReference type="InterPro" id="IPR023346">
    <property type="entry name" value="Lysozyme-like_dom_sf"/>
</dbReference>
<dbReference type="SUPFAM" id="SSF53955">
    <property type="entry name" value="Lysozyme-like"/>
    <property type="match status" value="1"/>
</dbReference>